<evidence type="ECO:0000256" key="6">
    <source>
        <dbReference type="SAM" id="MobiDB-lite"/>
    </source>
</evidence>
<keyword evidence="1" id="KW-0479">Metal-binding</keyword>
<evidence type="ECO:0000256" key="5">
    <source>
        <dbReference type="ARBA" id="ARBA00023242"/>
    </source>
</evidence>
<dbReference type="GO" id="GO:0008270">
    <property type="term" value="F:zinc ion binding"/>
    <property type="evidence" value="ECO:0007669"/>
    <property type="project" value="InterPro"/>
</dbReference>
<dbReference type="CDD" id="cd00067">
    <property type="entry name" value="GAL4"/>
    <property type="match status" value="1"/>
</dbReference>
<evidence type="ECO:0000313" key="9">
    <source>
        <dbReference type="Proteomes" id="UP000465221"/>
    </source>
</evidence>
<feature type="compositionally biased region" description="Polar residues" evidence="6">
    <location>
        <begin position="150"/>
        <end position="161"/>
    </location>
</feature>
<reference evidence="8 9" key="1">
    <citation type="submission" date="2020-01" db="EMBL/GenBank/DDBJ databases">
        <title>Draft genome sequence of Aspergillus udagawae IFM 46972.</title>
        <authorList>
            <person name="Takahashi H."/>
            <person name="Yaguchi T."/>
        </authorList>
    </citation>
    <scope>NUCLEOTIDE SEQUENCE [LARGE SCALE GENOMIC DNA]</scope>
    <source>
        <strain evidence="8 9">IFM 46972</strain>
    </source>
</reference>
<keyword evidence="4" id="KW-0804">Transcription</keyword>
<dbReference type="PANTHER" id="PTHR47256:SF3">
    <property type="entry name" value="ZN(II)2CYS6 TRANSCRIPTION FACTOR (EUROFUNG)"/>
    <property type="match status" value="1"/>
</dbReference>
<dbReference type="AlphaFoldDB" id="A0A8H3N7V7"/>
<evidence type="ECO:0000256" key="1">
    <source>
        <dbReference type="ARBA" id="ARBA00022723"/>
    </source>
</evidence>
<dbReference type="SMART" id="SM00066">
    <property type="entry name" value="GAL4"/>
    <property type="match status" value="1"/>
</dbReference>
<keyword evidence="2" id="KW-0805">Transcription regulation</keyword>
<dbReference type="Gene3D" id="4.10.240.10">
    <property type="entry name" value="Zn(2)-C6 fungal-type DNA-binding domain"/>
    <property type="match status" value="1"/>
</dbReference>
<dbReference type="Proteomes" id="UP000465221">
    <property type="component" value="Unassembled WGS sequence"/>
</dbReference>
<dbReference type="PROSITE" id="PS50048">
    <property type="entry name" value="ZN2_CY6_FUNGAL_2"/>
    <property type="match status" value="1"/>
</dbReference>
<proteinExistence type="predicted"/>
<dbReference type="PROSITE" id="PS00463">
    <property type="entry name" value="ZN2_CY6_FUNGAL_1"/>
    <property type="match status" value="1"/>
</dbReference>
<dbReference type="CDD" id="cd12148">
    <property type="entry name" value="fungal_TF_MHR"/>
    <property type="match status" value="1"/>
</dbReference>
<organism evidence="8 9">
    <name type="scientific">Aspergillus udagawae</name>
    <dbReference type="NCBI Taxonomy" id="91492"/>
    <lineage>
        <taxon>Eukaryota</taxon>
        <taxon>Fungi</taxon>
        <taxon>Dikarya</taxon>
        <taxon>Ascomycota</taxon>
        <taxon>Pezizomycotina</taxon>
        <taxon>Eurotiomycetes</taxon>
        <taxon>Eurotiomycetidae</taxon>
        <taxon>Eurotiales</taxon>
        <taxon>Aspergillaceae</taxon>
        <taxon>Aspergillus</taxon>
        <taxon>Aspergillus subgen. Fumigati</taxon>
    </lineage>
</organism>
<feature type="compositionally biased region" description="Basic and acidic residues" evidence="6">
    <location>
        <begin position="1104"/>
        <end position="1113"/>
    </location>
</feature>
<dbReference type="GO" id="GO:0003677">
    <property type="term" value="F:DNA binding"/>
    <property type="evidence" value="ECO:0007669"/>
    <property type="project" value="UniProtKB-KW"/>
</dbReference>
<dbReference type="GO" id="GO:0000981">
    <property type="term" value="F:DNA-binding transcription factor activity, RNA polymerase II-specific"/>
    <property type="evidence" value="ECO:0007669"/>
    <property type="project" value="InterPro"/>
</dbReference>
<evidence type="ECO:0000256" key="4">
    <source>
        <dbReference type="ARBA" id="ARBA00023163"/>
    </source>
</evidence>
<dbReference type="Pfam" id="PF15508">
    <property type="entry name" value="NAAA-beta"/>
    <property type="match status" value="1"/>
</dbReference>
<keyword evidence="3" id="KW-0238">DNA-binding</keyword>
<feature type="domain" description="Zn(2)-C6 fungal-type" evidence="7">
    <location>
        <begin position="36"/>
        <end position="65"/>
    </location>
</feature>
<feature type="region of interest" description="Disordered" evidence="6">
    <location>
        <begin position="123"/>
        <end position="162"/>
    </location>
</feature>
<gene>
    <name evidence="8" type="ORF">IFM46972_01258</name>
</gene>
<keyword evidence="5" id="KW-0539">Nucleus</keyword>
<sequence length="1164" mass="130776">MGESARLPVLAPASVDRPRVAEISSFERRRHIAVTACSACRAKKRKCSGKSPCAACVSLGIECQLDAESSPRRLVGTKRRGAEMESKNSTLKKKVQSLEIELLRRRSPELSTMRAEACQMAMTRYESSERRARDVQGTASTDSVEKTGTDSDSVLKNSSSDRSTEDWNSIWAVYERVRNCAPADLFKVVNAICSSSNPTLATQYLHQVSLGRLADAHVGLSNLATEYKLINSPRLPALCDEPILSAPAKPWTTVTDSDRLVSHLLSLYFTWDYPCYAWFDQHLFLADMIAGQSRFCSPLLVNAVLALACLYSYSLRKPWDRFKEMDMCIRFLSEARQLWISHPQPTLTSIQALVVMNLTYNCLGKDKIGWSCLAAAIHMANELKLYEPLSGVRSAGSVEPAWNRAHAVTAWGLFEWQALAASVVDDAPRLDHPPFYEIPYSDAEFLDHSQRWHPYPFSGPLYPSRVFSTVRARFELSVVINDVTEFILDTPHAVETFMLIHGRLANWFVDLSPTLHPSKNAPPHIFIMHLHFHLSVVALCRPILSGGNPTPSVLSISNKAKLAIREIIFLFKQTFGWKSASNFLNHALTYGAFNAIPFAKDGDPRWRQSLETCISGLWYISFSFPVCRYLLRAIQHALIASGFADTDLCPEVTRILRYFSRSVWKKSLLETLEARYPAFDPQNNLRPVEDLLLSVESLDLNDSNDVAAELPSIMPTMNLGDVPPTYRIDLSRPPAERYVEVARKHRNELRSLTALFDGLVESIAPNISLQWVKRVARLFLRRVYSDEETEEIRGISQATGIEMHLIVSLNVLLDVLMGCTSGAARAQDKNTTPRMLHFRTLDWGMDALRRVLVQFEYVRGPDYDTVLATNITYIGFVGVLTGVRKGLSVSLNFRPNHDSGGWLGDLRFYGSHLLVMLGLRRSISSMLRQYIIPRENPRETWFGRILGVLVRRRPGAETPTLRSICQRVMRTPSTAAYLVLCDGAEATVIEKDHRTARMDSSSSFIVATNNDSLGSELHSYDTATDMSLGAALTAGEAISMTEFIQDSRERRACMQAHWDKKVAQAGRSAHGRKPRHDPLRRTRSSRDRVADCPVGSTSTVVGKESAETSENHEVTATPEEIIQWTAIYPTTNEMTHFSAVMDPTSGRVIWIQRFRDPLSFEEIW</sequence>
<evidence type="ECO:0000256" key="2">
    <source>
        <dbReference type="ARBA" id="ARBA00023015"/>
    </source>
</evidence>
<dbReference type="InterPro" id="IPR029130">
    <property type="entry name" value="Acid_ceramidase_N"/>
</dbReference>
<feature type="compositionally biased region" description="Basic and acidic residues" evidence="6">
    <location>
        <begin position="1076"/>
        <end position="1090"/>
    </location>
</feature>
<dbReference type="Pfam" id="PF04082">
    <property type="entry name" value="Fungal_trans"/>
    <property type="match status" value="1"/>
</dbReference>
<dbReference type="SUPFAM" id="SSF57701">
    <property type="entry name" value="Zn2/Cys6 DNA-binding domain"/>
    <property type="match status" value="1"/>
</dbReference>
<evidence type="ECO:0000256" key="3">
    <source>
        <dbReference type="ARBA" id="ARBA00023125"/>
    </source>
</evidence>
<name>A0A8H3N7V7_9EURO</name>
<dbReference type="PANTHER" id="PTHR47256">
    <property type="entry name" value="ZN(II)2CYS6 TRANSCRIPTION FACTOR (EUROFUNG)-RELATED"/>
    <property type="match status" value="1"/>
</dbReference>
<accession>A0A8H3N7V7</accession>
<dbReference type="EMBL" id="BLKC01000006">
    <property type="protein sequence ID" value="GFF25032.1"/>
    <property type="molecule type" value="Genomic_DNA"/>
</dbReference>
<comment type="caution">
    <text evidence="8">The sequence shown here is derived from an EMBL/GenBank/DDBJ whole genome shotgun (WGS) entry which is preliminary data.</text>
</comment>
<dbReference type="InterPro" id="IPR007219">
    <property type="entry name" value="XnlR_reg_dom"/>
</dbReference>
<dbReference type="GO" id="GO:0006351">
    <property type="term" value="P:DNA-templated transcription"/>
    <property type="evidence" value="ECO:0007669"/>
    <property type="project" value="InterPro"/>
</dbReference>
<dbReference type="Pfam" id="PF00172">
    <property type="entry name" value="Zn_clus"/>
    <property type="match status" value="1"/>
</dbReference>
<feature type="region of interest" description="Disordered" evidence="6">
    <location>
        <begin position="1062"/>
        <end position="1114"/>
    </location>
</feature>
<dbReference type="InterPro" id="IPR036864">
    <property type="entry name" value="Zn2-C6_fun-type_DNA-bd_sf"/>
</dbReference>
<dbReference type="InterPro" id="IPR053187">
    <property type="entry name" value="Notoamide_regulator"/>
</dbReference>
<dbReference type="InterPro" id="IPR001138">
    <property type="entry name" value="Zn2Cys6_DnaBD"/>
</dbReference>
<evidence type="ECO:0000259" key="7">
    <source>
        <dbReference type="PROSITE" id="PS50048"/>
    </source>
</evidence>
<evidence type="ECO:0000313" key="8">
    <source>
        <dbReference type="EMBL" id="GFF25032.1"/>
    </source>
</evidence>
<protein>
    <submittedName>
        <fullName evidence="8">Nitrogen assimilation transcription factor nirA</fullName>
    </submittedName>
</protein>